<proteinExistence type="predicted"/>
<keyword evidence="1" id="KW-0812">Transmembrane</keyword>
<accession>A0A0G1XKU5</accession>
<evidence type="ECO:0000256" key="1">
    <source>
        <dbReference type="SAM" id="Phobius"/>
    </source>
</evidence>
<evidence type="ECO:0000313" key="4">
    <source>
        <dbReference type="Proteomes" id="UP000034711"/>
    </source>
</evidence>
<dbReference type="AlphaFoldDB" id="A0A0G1XKU5"/>
<sequence>MSAVSLFPTFVVVYFVTTTAVLLYGSGYTFGVFDGVFTKTGILFVKTEPKDATIFVNNIIRGNKTPRRIPHLKPGLYQIRIEYKGYSPWEKTLEIKAGETTFVTDVVLWKKTLPSLVYSSDVPFELLADNDNALLAHATSSTFEIVSLATDDETPHTWYRSSRTQPFERTIILSPDKQRGLVTTYNLETQSLDATIIPFSDSEKQIAVADYFPPTTTKKIVWHNNTGWLLFIEDAQQRIWRFNVLDHSLKYLADGTLLGVDEPHLYLLKPHPETDKHRMVLVSFNMTTEREQIIIEFGEQETIEYVASQKYLSLLKNTRAQNMMLFNVKEEHLSALPLQDTVTLVTSPDSRVYAYHTPHELWITAYDKENVLLWRTSETIRDVSFIGKNNYLIVRTDEKMRIVELDVRDEVNMIDMPFPSQTSKPLINDNGDELFVSSVLGTQKGIFRLELR</sequence>
<keyword evidence="1" id="KW-0472">Membrane</keyword>
<gene>
    <name evidence="3" type="ORF">UY77_C0042G0005</name>
</gene>
<dbReference type="InterPro" id="IPR013229">
    <property type="entry name" value="PEGA"/>
</dbReference>
<feature type="domain" description="PEGA" evidence="2">
    <location>
        <begin position="41"/>
        <end position="103"/>
    </location>
</feature>
<feature type="transmembrane region" description="Helical" evidence="1">
    <location>
        <begin position="6"/>
        <end position="25"/>
    </location>
</feature>
<evidence type="ECO:0000313" key="3">
    <source>
        <dbReference type="EMBL" id="KKW31878.1"/>
    </source>
</evidence>
<keyword evidence="1" id="KW-1133">Transmembrane helix</keyword>
<protein>
    <submittedName>
        <fullName evidence="3">PEGA domain protein</fullName>
    </submittedName>
</protein>
<evidence type="ECO:0000259" key="2">
    <source>
        <dbReference type="Pfam" id="PF08308"/>
    </source>
</evidence>
<dbReference type="Pfam" id="PF08308">
    <property type="entry name" value="PEGA"/>
    <property type="match status" value="1"/>
</dbReference>
<reference evidence="3 4" key="1">
    <citation type="journal article" date="2015" name="Nature">
        <title>rRNA introns, odd ribosomes, and small enigmatic genomes across a large radiation of phyla.</title>
        <authorList>
            <person name="Brown C.T."/>
            <person name="Hug L.A."/>
            <person name="Thomas B.C."/>
            <person name="Sharon I."/>
            <person name="Castelle C.J."/>
            <person name="Singh A."/>
            <person name="Wilkins M.J."/>
            <person name="Williams K.H."/>
            <person name="Banfield J.F."/>
        </authorList>
    </citation>
    <scope>NUCLEOTIDE SEQUENCE [LARGE SCALE GENOMIC DNA]</scope>
</reference>
<dbReference type="EMBL" id="LCRI01000042">
    <property type="protein sequence ID" value="KKW31878.1"/>
    <property type="molecule type" value="Genomic_DNA"/>
</dbReference>
<organism evidence="3 4">
    <name type="scientific">Candidatus Uhrbacteria bacterium GW2011_GWA2_53_10</name>
    <dbReference type="NCBI Taxonomy" id="1618980"/>
    <lineage>
        <taxon>Bacteria</taxon>
        <taxon>Candidatus Uhriibacteriota</taxon>
    </lineage>
</organism>
<dbReference type="Proteomes" id="UP000034711">
    <property type="component" value="Unassembled WGS sequence"/>
</dbReference>
<comment type="caution">
    <text evidence="3">The sequence shown here is derived from an EMBL/GenBank/DDBJ whole genome shotgun (WGS) entry which is preliminary data.</text>
</comment>
<name>A0A0G1XKU5_9BACT</name>
<dbReference type="SUPFAM" id="SSF82171">
    <property type="entry name" value="DPP6 N-terminal domain-like"/>
    <property type="match status" value="1"/>
</dbReference>